<evidence type="ECO:0000256" key="3">
    <source>
        <dbReference type="ARBA" id="ARBA00022723"/>
    </source>
</evidence>
<gene>
    <name evidence="7" type="ORF">JIN84_05415</name>
</gene>
<dbReference type="NCBIfam" id="NF038073">
    <property type="entry name" value="rSAM_STM4011"/>
    <property type="match status" value="1"/>
</dbReference>
<name>A0A934QYI0_9BACT</name>
<dbReference type="InterPro" id="IPR013785">
    <property type="entry name" value="Aldolase_TIM"/>
</dbReference>
<organism evidence="7 8">
    <name type="scientific">Luteolibacter yonseiensis</name>
    <dbReference type="NCBI Taxonomy" id="1144680"/>
    <lineage>
        <taxon>Bacteria</taxon>
        <taxon>Pseudomonadati</taxon>
        <taxon>Verrucomicrobiota</taxon>
        <taxon>Verrucomicrobiia</taxon>
        <taxon>Verrucomicrobiales</taxon>
        <taxon>Verrucomicrobiaceae</taxon>
        <taxon>Luteolibacter</taxon>
    </lineage>
</organism>
<comment type="caution">
    <text evidence="7">The sequence shown here is derived from an EMBL/GenBank/DDBJ whole genome shotgun (WGS) entry which is preliminary data.</text>
</comment>
<dbReference type="Proteomes" id="UP000600139">
    <property type="component" value="Unassembled WGS sequence"/>
</dbReference>
<sequence length="286" mass="32395">MSHRWNILYRGPLSSCNYACDYCPFAKTRNTGEELRDDAAKLTRFIDQVERREDREIGVLFTPWGEALVHRAYQQALLRLGRMNHVYRAAIQTNLACSLDWLEEADRDTVALWCTFHPTETTVGKFAAKIHRLRETGIRHSVGVVGLKEHQADIAALRSALPEDTYLWVNAYKRVADYYGAEDVEFLRSIDRLFPINNQRHPSRGLPCHSGHASFTVDGDGMARRCHFIASPLGSFYDADFDKFLAPSPVPCVNDTCGCHIGYVHLPHLGLDEVYGDGILERIPMG</sequence>
<dbReference type="SUPFAM" id="SSF102114">
    <property type="entry name" value="Radical SAM enzymes"/>
    <property type="match status" value="1"/>
</dbReference>
<evidence type="ECO:0000256" key="2">
    <source>
        <dbReference type="ARBA" id="ARBA00022691"/>
    </source>
</evidence>
<evidence type="ECO:0000256" key="6">
    <source>
        <dbReference type="ARBA" id="ARBA00023601"/>
    </source>
</evidence>
<dbReference type="SFLD" id="SFLDS00029">
    <property type="entry name" value="Radical_SAM"/>
    <property type="match status" value="1"/>
</dbReference>
<dbReference type="PANTHER" id="PTHR43273:SF3">
    <property type="entry name" value="ANAEROBIC SULFATASE-MATURATING ENZYME HOMOLOG ASLB-RELATED"/>
    <property type="match status" value="1"/>
</dbReference>
<dbReference type="GO" id="GO:0016491">
    <property type="term" value="F:oxidoreductase activity"/>
    <property type="evidence" value="ECO:0007669"/>
    <property type="project" value="InterPro"/>
</dbReference>
<dbReference type="InterPro" id="IPR007197">
    <property type="entry name" value="rSAM"/>
</dbReference>
<keyword evidence="3" id="KW-0479">Metal-binding</keyword>
<evidence type="ECO:0000256" key="1">
    <source>
        <dbReference type="ARBA" id="ARBA00001966"/>
    </source>
</evidence>
<dbReference type="AlphaFoldDB" id="A0A934QYI0"/>
<dbReference type="RefSeq" id="WP_200349989.1">
    <property type="nucleotide sequence ID" value="NZ_BAABHZ010000010.1"/>
</dbReference>
<comment type="similarity">
    <text evidence="6">Belongs to the radical SAM superfamily. Anaerobic sulfatase-maturating enzyme family.</text>
</comment>
<evidence type="ECO:0000256" key="4">
    <source>
        <dbReference type="ARBA" id="ARBA00023004"/>
    </source>
</evidence>
<keyword evidence="5" id="KW-0411">Iron-sulfur</keyword>
<keyword evidence="8" id="KW-1185">Reference proteome</keyword>
<dbReference type="InterPro" id="IPR058240">
    <property type="entry name" value="rSAM_sf"/>
</dbReference>
<keyword evidence="2" id="KW-0949">S-adenosyl-L-methionine</keyword>
<dbReference type="InterPro" id="IPR047771">
    <property type="entry name" value="Radical_SAM_STM4011-like"/>
</dbReference>
<dbReference type="GO" id="GO:0051536">
    <property type="term" value="F:iron-sulfur cluster binding"/>
    <property type="evidence" value="ECO:0007669"/>
    <property type="project" value="UniProtKB-KW"/>
</dbReference>
<evidence type="ECO:0000313" key="8">
    <source>
        <dbReference type="Proteomes" id="UP000600139"/>
    </source>
</evidence>
<evidence type="ECO:0000313" key="7">
    <source>
        <dbReference type="EMBL" id="MBK1815043.1"/>
    </source>
</evidence>
<dbReference type="CDD" id="cd01335">
    <property type="entry name" value="Radical_SAM"/>
    <property type="match status" value="1"/>
</dbReference>
<protein>
    <submittedName>
        <fullName evidence="7">Radical SAM protein</fullName>
    </submittedName>
</protein>
<evidence type="ECO:0000256" key="5">
    <source>
        <dbReference type="ARBA" id="ARBA00023014"/>
    </source>
</evidence>
<comment type="cofactor">
    <cofactor evidence="1">
        <name>[4Fe-4S] cluster</name>
        <dbReference type="ChEBI" id="CHEBI:49883"/>
    </cofactor>
</comment>
<dbReference type="InterPro" id="IPR023867">
    <property type="entry name" value="Sulphatase_maturase_rSAM"/>
</dbReference>
<dbReference type="Gene3D" id="3.20.20.70">
    <property type="entry name" value="Aldolase class I"/>
    <property type="match status" value="1"/>
</dbReference>
<reference evidence="7" key="1">
    <citation type="submission" date="2021-01" db="EMBL/GenBank/DDBJ databases">
        <title>Modified the classification status of verrucomicrobia.</title>
        <authorList>
            <person name="Feng X."/>
        </authorList>
    </citation>
    <scope>NUCLEOTIDE SEQUENCE</scope>
    <source>
        <strain evidence="7">JCM 18052</strain>
    </source>
</reference>
<accession>A0A934QYI0</accession>
<dbReference type="GO" id="GO:0046872">
    <property type="term" value="F:metal ion binding"/>
    <property type="evidence" value="ECO:0007669"/>
    <property type="project" value="UniProtKB-KW"/>
</dbReference>
<proteinExistence type="inferred from homology"/>
<keyword evidence="4" id="KW-0408">Iron</keyword>
<dbReference type="EMBL" id="JAENIK010000004">
    <property type="protein sequence ID" value="MBK1815043.1"/>
    <property type="molecule type" value="Genomic_DNA"/>
</dbReference>
<dbReference type="PANTHER" id="PTHR43273">
    <property type="entry name" value="ANAEROBIC SULFATASE-MATURATING ENZYME HOMOLOG ASLB-RELATED"/>
    <property type="match status" value="1"/>
</dbReference>